<dbReference type="Pfam" id="PF01914">
    <property type="entry name" value="MarC"/>
    <property type="match status" value="1"/>
</dbReference>
<comment type="subcellular location">
    <subcellularLocation>
        <location evidence="1 7">Cell membrane</location>
        <topology evidence="1 7">Multi-pass membrane protein</topology>
    </subcellularLocation>
</comment>
<accession>A0A2U3TH02</accession>
<dbReference type="PANTHER" id="PTHR33508:SF1">
    <property type="entry name" value="UPF0056 MEMBRANE PROTEIN YHCE"/>
    <property type="match status" value="1"/>
</dbReference>
<evidence type="ECO:0000256" key="1">
    <source>
        <dbReference type="ARBA" id="ARBA00004651"/>
    </source>
</evidence>
<comment type="caution">
    <text evidence="7">Lacks conserved residue(s) required for the propagation of feature annotation.</text>
</comment>
<organism evidence="8 9">
    <name type="scientific">Microvirgula aerodenitrificans</name>
    <dbReference type="NCBI Taxonomy" id="57480"/>
    <lineage>
        <taxon>Bacteria</taxon>
        <taxon>Pseudomonadati</taxon>
        <taxon>Pseudomonadota</taxon>
        <taxon>Betaproteobacteria</taxon>
        <taxon>Neisseriales</taxon>
        <taxon>Aquaspirillaceae</taxon>
        <taxon>Microvirgula</taxon>
    </lineage>
</organism>
<keyword evidence="9" id="KW-1185">Reference proteome</keyword>
<dbReference type="InterPro" id="IPR002771">
    <property type="entry name" value="Multi_antbiot-R_MarC"/>
</dbReference>
<evidence type="ECO:0000256" key="6">
    <source>
        <dbReference type="ARBA" id="ARBA00023136"/>
    </source>
</evidence>
<dbReference type="PANTHER" id="PTHR33508">
    <property type="entry name" value="UPF0056 MEMBRANE PROTEIN YHCE"/>
    <property type="match status" value="1"/>
</dbReference>
<dbReference type="RefSeq" id="WP_051528670.1">
    <property type="nucleotide sequence ID" value="NZ_CALFSO010000052.1"/>
</dbReference>
<dbReference type="OrthoDB" id="21094at2"/>
<gene>
    <name evidence="8" type="ORF">DAI18_00405</name>
</gene>
<comment type="similarity">
    <text evidence="2 7">Belongs to the UPF0056 (MarC) family.</text>
</comment>
<dbReference type="KEGG" id="maer:DAI18_00405"/>
<keyword evidence="6 7" id="KW-0472">Membrane</keyword>
<keyword evidence="5 7" id="KW-1133">Transmembrane helix</keyword>
<evidence type="ECO:0000256" key="7">
    <source>
        <dbReference type="RuleBase" id="RU362048"/>
    </source>
</evidence>
<dbReference type="AlphaFoldDB" id="A0A2U3TH02"/>
<keyword evidence="3" id="KW-1003">Cell membrane</keyword>
<name>A0A2U3TH02_9NEIS</name>
<dbReference type="GO" id="GO:0005886">
    <property type="term" value="C:plasma membrane"/>
    <property type="evidence" value="ECO:0007669"/>
    <property type="project" value="UniProtKB-SubCell"/>
</dbReference>
<evidence type="ECO:0000256" key="4">
    <source>
        <dbReference type="ARBA" id="ARBA00022692"/>
    </source>
</evidence>
<dbReference type="Proteomes" id="UP000244173">
    <property type="component" value="Chromosome"/>
</dbReference>
<protein>
    <recommendedName>
        <fullName evidence="7">UPF0056 membrane protein</fullName>
    </recommendedName>
</protein>
<proteinExistence type="inferred from homology"/>
<evidence type="ECO:0000256" key="3">
    <source>
        <dbReference type="ARBA" id="ARBA00022475"/>
    </source>
</evidence>
<sequence>MLETITLFFSKVLFIIAALFPILNPPGHAPIFLSLTAHNTHEERAILARKVGIYSFVLLLAAMYVGGYVLKLFEVSLPIVQVGGGFLVTMAAWEMLTDKHDIARDQGDTGHLTRDQLSQRAFYPLTFPITVGPGATTVAITVAANLRGSGTLASASLQHVTVLVLASLVGTGLIAFSLYACYRYADTLLRVLGNTGTMVFMRLSAFILMCLGVQIIWDGLTQLVLQFGLAHLSGFVK</sequence>
<dbReference type="NCBIfam" id="TIGR00427">
    <property type="entry name" value="NAAT family transporter"/>
    <property type="match status" value="1"/>
</dbReference>
<feature type="transmembrane region" description="Helical" evidence="7">
    <location>
        <begin position="121"/>
        <end position="144"/>
    </location>
</feature>
<evidence type="ECO:0000256" key="5">
    <source>
        <dbReference type="ARBA" id="ARBA00022989"/>
    </source>
</evidence>
<dbReference type="EMBL" id="CP028519">
    <property type="protein sequence ID" value="AVY92675.1"/>
    <property type="molecule type" value="Genomic_DNA"/>
</dbReference>
<feature type="transmembrane region" description="Helical" evidence="7">
    <location>
        <begin position="76"/>
        <end position="96"/>
    </location>
</feature>
<feature type="transmembrane region" description="Helical" evidence="7">
    <location>
        <begin position="51"/>
        <end position="70"/>
    </location>
</feature>
<feature type="transmembrane region" description="Helical" evidence="7">
    <location>
        <begin position="199"/>
        <end position="217"/>
    </location>
</feature>
<dbReference type="STRING" id="1122240.GCA_000620105_00820"/>
<evidence type="ECO:0000313" key="9">
    <source>
        <dbReference type="Proteomes" id="UP000244173"/>
    </source>
</evidence>
<evidence type="ECO:0000256" key="2">
    <source>
        <dbReference type="ARBA" id="ARBA00009784"/>
    </source>
</evidence>
<evidence type="ECO:0000313" key="8">
    <source>
        <dbReference type="EMBL" id="AVY92675.1"/>
    </source>
</evidence>
<keyword evidence="4 7" id="KW-0812">Transmembrane</keyword>
<feature type="transmembrane region" description="Helical" evidence="7">
    <location>
        <begin position="156"/>
        <end position="179"/>
    </location>
</feature>
<reference evidence="8 9" key="1">
    <citation type="submission" date="2018-04" db="EMBL/GenBank/DDBJ databases">
        <title>Denitrifier Microvirgula.</title>
        <authorList>
            <person name="Anderson E."/>
            <person name="Jang J."/>
            <person name="Ishii S."/>
        </authorList>
    </citation>
    <scope>NUCLEOTIDE SEQUENCE [LARGE SCALE GENOMIC DNA]</scope>
    <source>
        <strain evidence="8 9">BE2.4</strain>
    </source>
</reference>